<dbReference type="InterPro" id="IPR011050">
    <property type="entry name" value="Pectin_lyase_fold/virulence"/>
</dbReference>
<dbReference type="InterPro" id="IPR003991">
    <property type="entry name" value="Pertactin_virulence_factor"/>
</dbReference>
<keyword evidence="3" id="KW-1185">Reference proteome</keyword>
<dbReference type="Pfam" id="PF03797">
    <property type="entry name" value="Autotransporter"/>
    <property type="match status" value="1"/>
</dbReference>
<dbReference type="SMART" id="SM00869">
    <property type="entry name" value="Autotransporter"/>
    <property type="match status" value="1"/>
</dbReference>
<dbReference type="EMBL" id="SLUI01000011">
    <property type="protein sequence ID" value="TCL35580.1"/>
    <property type="molecule type" value="Genomic_DNA"/>
</dbReference>
<dbReference type="Pfam" id="PF16168">
    <property type="entry name" value="AIDA"/>
    <property type="match status" value="2"/>
</dbReference>
<accession>A0A4R1PYE9</accession>
<dbReference type="GO" id="GO:0019867">
    <property type="term" value="C:outer membrane"/>
    <property type="evidence" value="ECO:0007669"/>
    <property type="project" value="InterPro"/>
</dbReference>
<sequence>MAAVNGFNSIAPLTLPLAAITAEDTPFQRQFIQEDLYSQLPNGGQILDKLFFSTAYAYTREVTSGMSVNEETLTNTDYQEIYSGGTAISTTITNSGRQAIYSGGTATSTTINSAGQFLSGGTAISTSLESGSYQFVGSSSTASSTVIHSGAIQAVSNGLATSTSILNGGVQEIYSFGSATSTTIGNGGTQIVDSEGSTTLTIINNGGTQEINTGGNGNITTINSGGIQNVQSSGTATSTTINSGGLQKVSGGLAVSTDILNGGTQSIIGFGSATSTTIQSGGVQAVNADGSASSTAINNSGKQYVNYYGRATSTTINSGGAQDVNWAGNAASTTINSGGTQIINSGGTASQSIINQGGVQIVTQFGNVTSTTINNGGIQYLENNAEADSNIVGSGGTVALRSEGNAWLYDMQINGGTIRLATTGTIGNNITLSNPQGSANFVINTDLANNQSDHITIEGGSTTNTVKVNYDPNFGQGSTISGSARFATVTDEATTFTGVATDSGAYRYTPILSSVLVSSGDNGAEDFSIQSVREDHVEWYITGLSSGGASETMYTAHDAVANTLTLWRDENNHLIRRMGDLRTGSGQTGDWARIYSGEQESNSSNGRHTTQKYTALQGGHDTKHTSDSGTRFTGYTLGYLNADATMERGTGDASSISLGAYSSWFGNKGHFLDLILKQGRLRNSFTSYLENADNTRVDASYNNWGTSLSAEYGLRKPLNNQWYLEPQAEITFNRITSADFTASDGTSVSQGGLNSVIGRLGVMVGKTVKQNSFYLQASLLREFNAHSDVTMSSGGNPPVTMREDLKETYMEFALGITTAFNDNTSGYFEASKTTGDKVRTPWLLNAGFRRSF</sequence>
<evidence type="ECO:0000259" key="1">
    <source>
        <dbReference type="PROSITE" id="PS51208"/>
    </source>
</evidence>
<dbReference type="InterPro" id="IPR005546">
    <property type="entry name" value="Autotransporte_beta"/>
</dbReference>
<dbReference type="PROSITE" id="PS51208">
    <property type="entry name" value="AUTOTRANSPORTER"/>
    <property type="match status" value="1"/>
</dbReference>
<feature type="domain" description="Autotransporter" evidence="1">
    <location>
        <begin position="583"/>
        <end position="852"/>
    </location>
</feature>
<dbReference type="SUPFAM" id="SSF51126">
    <property type="entry name" value="Pectin lyase-like"/>
    <property type="match status" value="1"/>
</dbReference>
<evidence type="ECO:0000313" key="3">
    <source>
        <dbReference type="Proteomes" id="UP000295063"/>
    </source>
</evidence>
<dbReference type="InterPro" id="IPR004899">
    <property type="entry name" value="Pertactin_central"/>
</dbReference>
<organism evidence="2 3">
    <name type="scientific">Anaerospora hongkongensis</name>
    <dbReference type="NCBI Taxonomy" id="244830"/>
    <lineage>
        <taxon>Bacteria</taxon>
        <taxon>Bacillati</taxon>
        <taxon>Bacillota</taxon>
        <taxon>Negativicutes</taxon>
        <taxon>Selenomonadales</taxon>
        <taxon>Sporomusaceae</taxon>
        <taxon>Anaerospora</taxon>
    </lineage>
</organism>
<dbReference type="AlphaFoldDB" id="A0A4R1PYE9"/>
<dbReference type="InterPro" id="IPR006315">
    <property type="entry name" value="OM_autotransptr_brl_dom"/>
</dbReference>
<dbReference type="Gene3D" id="2.160.20.20">
    <property type="match status" value="1"/>
</dbReference>
<dbReference type="Proteomes" id="UP000295063">
    <property type="component" value="Unassembled WGS sequence"/>
</dbReference>
<dbReference type="InterPro" id="IPR030930">
    <property type="entry name" value="AIDA"/>
</dbReference>
<dbReference type="NCBIfam" id="TIGR01414">
    <property type="entry name" value="autotrans_barl"/>
    <property type="match status" value="1"/>
</dbReference>
<dbReference type="PRINTS" id="PR01484">
    <property type="entry name" value="PRTACTNFAMLY"/>
</dbReference>
<comment type="caution">
    <text evidence="2">The sequence shown here is derived from an EMBL/GenBank/DDBJ whole genome shotgun (WGS) entry which is preliminary data.</text>
</comment>
<dbReference type="SUPFAM" id="SSF103515">
    <property type="entry name" value="Autotransporter"/>
    <property type="match status" value="1"/>
</dbReference>
<dbReference type="NCBIfam" id="TIGR04415">
    <property type="entry name" value="O_hepto_targRPT"/>
    <property type="match status" value="9"/>
</dbReference>
<proteinExistence type="predicted"/>
<dbReference type="InterPro" id="IPR036709">
    <property type="entry name" value="Autotransporte_beta_dom_sf"/>
</dbReference>
<reference evidence="2 3" key="1">
    <citation type="submission" date="2019-03" db="EMBL/GenBank/DDBJ databases">
        <title>Genomic Encyclopedia of Type Strains, Phase IV (KMG-IV): sequencing the most valuable type-strain genomes for metagenomic binning, comparative biology and taxonomic classification.</title>
        <authorList>
            <person name="Goeker M."/>
        </authorList>
    </citation>
    <scope>NUCLEOTIDE SEQUENCE [LARGE SCALE GENOMIC DNA]</scope>
    <source>
        <strain evidence="2 3">DSM 15969</strain>
    </source>
</reference>
<dbReference type="Gene3D" id="2.40.128.130">
    <property type="entry name" value="Autotransporter beta-domain"/>
    <property type="match status" value="1"/>
</dbReference>
<protein>
    <submittedName>
        <fullName evidence="2">Outer membrane autotransporter protein</fullName>
    </submittedName>
</protein>
<dbReference type="Pfam" id="PF03212">
    <property type="entry name" value="Pertactin"/>
    <property type="match status" value="1"/>
</dbReference>
<name>A0A4R1PYE9_9FIRM</name>
<gene>
    <name evidence="2" type="ORF">EV210_11143</name>
</gene>
<evidence type="ECO:0000313" key="2">
    <source>
        <dbReference type="EMBL" id="TCL35580.1"/>
    </source>
</evidence>
<dbReference type="InterPro" id="IPR012332">
    <property type="entry name" value="Autotransporter_pectin_lyase_C"/>
</dbReference>